<dbReference type="EC" id="3.4.17.19" evidence="8"/>
<comment type="function">
    <text evidence="8">Broad specificity carboxypetidase that releases amino acids sequentially from the C-terminus, including neutral, aromatic, polar and basic residues.</text>
</comment>
<feature type="binding site" evidence="9">
    <location>
        <position position="269"/>
    </location>
    <ligand>
        <name>Zn(2+)</name>
        <dbReference type="ChEBI" id="CHEBI:29105"/>
        <note>catalytic</note>
    </ligand>
</feature>
<dbReference type="InterPro" id="IPR001333">
    <property type="entry name" value="Peptidase_M32_Taq"/>
</dbReference>
<protein>
    <recommendedName>
        <fullName evidence="8">Metal-dependent carboxypeptidase</fullName>
        <ecNumber evidence="8">3.4.17.19</ecNumber>
    </recommendedName>
</protein>
<keyword evidence="2 8" id="KW-0645">Protease</keyword>
<evidence type="ECO:0000313" key="12">
    <source>
        <dbReference type="Proteomes" id="UP001144256"/>
    </source>
</evidence>
<dbReference type="SUPFAM" id="SSF55486">
    <property type="entry name" value="Metalloproteases ('zincins'), catalytic domain"/>
    <property type="match status" value="1"/>
</dbReference>
<comment type="similarity">
    <text evidence="7 8">Belongs to the peptidase M32 family.</text>
</comment>
<name>A0A9W6DG36_9FIRM</name>
<evidence type="ECO:0000256" key="4">
    <source>
        <dbReference type="ARBA" id="ARBA00022801"/>
    </source>
</evidence>
<feature type="binding site" evidence="9">
    <location>
        <position position="265"/>
    </location>
    <ligand>
        <name>Zn(2+)</name>
        <dbReference type="ChEBI" id="CHEBI:29105"/>
        <note>catalytic</note>
    </ligand>
</feature>
<accession>A0A9W6DG36</accession>
<dbReference type="PANTHER" id="PTHR34217">
    <property type="entry name" value="METAL-DEPENDENT CARBOXYPEPTIDASE"/>
    <property type="match status" value="1"/>
</dbReference>
<feature type="binding site" evidence="9">
    <location>
        <position position="295"/>
    </location>
    <ligand>
        <name>Zn(2+)</name>
        <dbReference type="ChEBI" id="CHEBI:29105"/>
        <note>catalytic</note>
    </ligand>
</feature>
<keyword evidence="9" id="KW-0862">Zinc</keyword>
<dbReference type="Gene3D" id="1.10.1370.30">
    <property type="match status" value="1"/>
</dbReference>
<keyword evidence="5 8" id="KW-0482">Metalloprotease</keyword>
<comment type="catalytic activity">
    <reaction evidence="6 8">
        <text>Release of a C-terminal amino acid with broad specificity, except for -Pro.</text>
        <dbReference type="EC" id="3.4.17.19"/>
    </reaction>
</comment>
<dbReference type="EMBL" id="BRLB01000007">
    <property type="protein sequence ID" value="GKX30063.1"/>
    <property type="molecule type" value="Genomic_DNA"/>
</dbReference>
<dbReference type="CDD" id="cd06460">
    <property type="entry name" value="M32_Taq"/>
    <property type="match status" value="1"/>
</dbReference>
<keyword evidence="12" id="KW-1185">Reference proteome</keyword>
<keyword evidence="3 8" id="KW-0479">Metal-binding</keyword>
<dbReference type="FunFam" id="1.10.1370.30:FF:000003">
    <property type="entry name" value="Thermostable carboxypeptidase 1"/>
    <property type="match status" value="1"/>
</dbReference>
<dbReference type="GO" id="GO:0004181">
    <property type="term" value="F:metallocarboxypeptidase activity"/>
    <property type="evidence" value="ECO:0007669"/>
    <property type="project" value="UniProtKB-UniRule"/>
</dbReference>
<evidence type="ECO:0000256" key="7">
    <source>
        <dbReference type="ARBA" id="ARBA00061580"/>
    </source>
</evidence>
<evidence type="ECO:0000313" key="11">
    <source>
        <dbReference type="EMBL" id="GKX30063.1"/>
    </source>
</evidence>
<gene>
    <name evidence="11" type="primary">ypwA</name>
    <name evidence="11" type="ORF">SH1V18_25430</name>
</gene>
<dbReference type="PROSITE" id="PS52034">
    <property type="entry name" value="PEPTIDASE_M32"/>
    <property type="match status" value="1"/>
</dbReference>
<dbReference type="PANTHER" id="PTHR34217:SF1">
    <property type="entry name" value="CARBOXYPEPTIDASE 1"/>
    <property type="match status" value="1"/>
</dbReference>
<dbReference type="RefSeq" id="WP_281815935.1">
    <property type="nucleotide sequence ID" value="NZ_BRLB01000007.1"/>
</dbReference>
<dbReference type="GO" id="GO:0006508">
    <property type="term" value="P:proteolysis"/>
    <property type="evidence" value="ECO:0007669"/>
    <property type="project" value="UniProtKB-UniRule"/>
</dbReference>
<evidence type="ECO:0000256" key="9">
    <source>
        <dbReference type="PIRSR" id="PIRSR006615-1"/>
    </source>
</evidence>
<comment type="caution">
    <text evidence="11">The sequence shown here is derived from an EMBL/GenBank/DDBJ whole genome shotgun (WGS) entry which is preliminary data.</text>
</comment>
<keyword evidence="4 8" id="KW-0378">Hydrolase</keyword>
<dbReference type="AlphaFoldDB" id="A0A9W6DG36"/>
<dbReference type="Pfam" id="PF02074">
    <property type="entry name" value="Peptidase_M32"/>
    <property type="match status" value="1"/>
</dbReference>
<organism evidence="11 12">
    <name type="scientific">Vallitalea longa</name>
    <dbReference type="NCBI Taxonomy" id="2936439"/>
    <lineage>
        <taxon>Bacteria</taxon>
        <taxon>Bacillati</taxon>
        <taxon>Bacillota</taxon>
        <taxon>Clostridia</taxon>
        <taxon>Lachnospirales</taxon>
        <taxon>Vallitaleaceae</taxon>
        <taxon>Vallitalea</taxon>
    </lineage>
</organism>
<evidence type="ECO:0000256" key="3">
    <source>
        <dbReference type="ARBA" id="ARBA00022723"/>
    </source>
</evidence>
<evidence type="ECO:0000256" key="10">
    <source>
        <dbReference type="PIRSR" id="PIRSR006615-2"/>
    </source>
</evidence>
<dbReference type="Proteomes" id="UP001144256">
    <property type="component" value="Unassembled WGS sequence"/>
</dbReference>
<keyword evidence="1 8" id="KW-0121">Carboxypeptidase</keyword>
<dbReference type="GO" id="GO:0008270">
    <property type="term" value="F:zinc ion binding"/>
    <property type="evidence" value="ECO:0007669"/>
    <property type="project" value="UniProtKB-ARBA"/>
</dbReference>
<dbReference type="PRINTS" id="PR00998">
    <property type="entry name" value="CRBOXYPTASET"/>
</dbReference>
<evidence type="ECO:0000256" key="5">
    <source>
        <dbReference type="ARBA" id="ARBA00023049"/>
    </source>
</evidence>
<feature type="active site" description="Proton donor/acceptor" evidence="10">
    <location>
        <position position="266"/>
    </location>
</feature>
<evidence type="ECO:0000256" key="8">
    <source>
        <dbReference type="PIRNR" id="PIRNR006615"/>
    </source>
</evidence>
<comment type="cofactor">
    <cofactor evidence="9">
        <name>Zn(2+)</name>
        <dbReference type="ChEBI" id="CHEBI:29105"/>
    </cofactor>
    <text evidence="9">Binds 1 zinc ion per subunit.</text>
</comment>
<evidence type="ECO:0000256" key="6">
    <source>
        <dbReference type="ARBA" id="ARBA00052755"/>
    </source>
</evidence>
<evidence type="ECO:0000256" key="2">
    <source>
        <dbReference type="ARBA" id="ARBA00022670"/>
    </source>
</evidence>
<reference evidence="11" key="1">
    <citation type="submission" date="2022-06" db="EMBL/GenBank/DDBJ databases">
        <title>Vallitalea longa sp. nov., an anaerobic bacterium isolated from marine sediment.</title>
        <authorList>
            <person name="Hirano S."/>
            <person name="Terahara T."/>
            <person name="Mori K."/>
            <person name="Hamada M."/>
            <person name="Matsumoto R."/>
            <person name="Kobayashi T."/>
        </authorList>
    </citation>
    <scope>NUCLEOTIDE SEQUENCE</scope>
    <source>
        <strain evidence="11">SH18-1</strain>
    </source>
</reference>
<evidence type="ECO:0000256" key="1">
    <source>
        <dbReference type="ARBA" id="ARBA00022645"/>
    </source>
</evidence>
<sequence length="500" mass="57761">MDINKAIKQLNDIDYKLHAINHAGALIHWDASTGAPKNSVEGRAKTLSILAGEAYKTIVNDEFNELLTYLENHKSELDYVTMRKAEEFRDEYDRTAKLPQQLVIDYTEVQAKASAAWEDAKLNNDFSTFAPHLEKVIEFNKKFIEYRGYKKHPYNTLLDDYEKGLTTDILDEFFSQLKNSIVPLVSKIKESKVEIDDSFIKKNYPIGKQKELNKSILEQLGFNMDSGIMAESEHPFTTNFDRNDVRITTHYFENNLLPALFSTIHEGGHAIYEQNIGEELNFSTLGTGTSMGIHESQSRFFENVIGRSKPFIEFLYPIVKETFPDNLKDVSCEDMYLAANKTEESLIRTDSDELTYSLHIMIRYEIEKLLFENKVLVKDLPELWNKKYEEYMGIVPPNDAEGILQDVHWSEGLFGYFPSYALGNAYASQLTHTMKKSIDFDDDLKNGNLANIRNWLRDNVHKYGRLLTPSQIIEKATGESLNAKYYTDYLEEKYSKIYEL</sequence>
<proteinExistence type="inferred from homology"/>
<dbReference type="PIRSF" id="PIRSF006615">
    <property type="entry name" value="Zn_crbxpep_Taq"/>
    <property type="match status" value="1"/>
</dbReference>